<dbReference type="RefSeq" id="WP_151000078.1">
    <property type="nucleotide sequence ID" value="NZ_BPQY01000035.1"/>
</dbReference>
<keyword evidence="3" id="KW-1185">Reference proteome</keyword>
<evidence type="ECO:0000259" key="1">
    <source>
        <dbReference type="Pfam" id="PF19263"/>
    </source>
</evidence>
<sequence length="479" mass="54430">MTSVVELKKAQKGAKRTQVDLDAGGYSHELMNGEFAFVLIGSKAVVIRENVDAPIEQRVRFLTLDAFRQWSLNRFTEMRDQASGEVKTVTWAKRWLGSLNRRQYDGVEFHPDANPDPEEAGGTPGYFNLWRGWSTRPKRGGTYAVFRDHLLNNVCGGDQDLYRWVFAFFAHLFQRPRERLGAAVVIRGGQGSGKTKVGEVFGSLIPAHYFLVDSARYLTGNFNAHMASCLLLQADEAVWAGDKQAEGRLKGLITSAEQMVESKGIDPIRLRNYVRVVMTSNEDWVVPAGKDERRFCVLDINPRCAQNSIYFAELDQQLDEGGREALLADLLAFDLSSVDLRHIPRTAALLEQKIHSLDPVDSWWLDRLMAGSPTRKFDEWREEVWTDLVRDDFYSSAERGGVRRRSAETVLGARLKKLVPLLQKQKRYIETPDGTRRVWCYLLPPLKDCRASFEKAVGQAVNWDDPDDEPEPILPHLEE</sequence>
<dbReference type="InterPro" id="IPR027417">
    <property type="entry name" value="P-loop_NTPase"/>
</dbReference>
<organism evidence="2 3">
    <name type="scientific">Methylobacterium soli</name>
    <dbReference type="NCBI Taxonomy" id="553447"/>
    <lineage>
        <taxon>Bacteria</taxon>
        <taxon>Pseudomonadati</taxon>
        <taxon>Pseudomonadota</taxon>
        <taxon>Alphaproteobacteria</taxon>
        <taxon>Hyphomicrobiales</taxon>
        <taxon>Methylobacteriaceae</taxon>
        <taxon>Methylobacterium</taxon>
    </lineage>
</organism>
<accession>A0A6L3SYY7</accession>
<comment type="caution">
    <text evidence="2">The sequence shown here is derived from an EMBL/GenBank/DDBJ whole genome shotgun (WGS) entry which is preliminary data.</text>
</comment>
<evidence type="ECO:0000313" key="3">
    <source>
        <dbReference type="Proteomes" id="UP000474159"/>
    </source>
</evidence>
<dbReference type="AlphaFoldDB" id="A0A6L3SYY7"/>
<dbReference type="Pfam" id="PF19263">
    <property type="entry name" value="DUF5906"/>
    <property type="match status" value="1"/>
</dbReference>
<dbReference type="EMBL" id="VZZK01000009">
    <property type="protein sequence ID" value="KAB1079343.1"/>
    <property type="molecule type" value="Genomic_DNA"/>
</dbReference>
<protein>
    <recommendedName>
        <fullName evidence="1">NrS-1 polymerase-like helicase domain-containing protein</fullName>
    </recommendedName>
</protein>
<evidence type="ECO:0000313" key="2">
    <source>
        <dbReference type="EMBL" id="KAB1079343.1"/>
    </source>
</evidence>
<gene>
    <name evidence="2" type="ORF">F6X53_11075</name>
</gene>
<dbReference type="Proteomes" id="UP000474159">
    <property type="component" value="Unassembled WGS sequence"/>
</dbReference>
<proteinExistence type="predicted"/>
<feature type="domain" description="NrS-1 polymerase-like helicase" evidence="1">
    <location>
        <begin position="187"/>
        <end position="294"/>
    </location>
</feature>
<dbReference type="OrthoDB" id="8215052at2"/>
<name>A0A6L3SYY7_9HYPH</name>
<dbReference type="InterPro" id="IPR045455">
    <property type="entry name" value="NrS-1_pol-like_helicase"/>
</dbReference>
<reference evidence="2 3" key="1">
    <citation type="submission" date="2019-09" db="EMBL/GenBank/DDBJ databases">
        <title>YIM 48816 draft genome.</title>
        <authorList>
            <person name="Jiang L."/>
        </authorList>
    </citation>
    <scope>NUCLEOTIDE SEQUENCE [LARGE SCALE GENOMIC DNA]</scope>
    <source>
        <strain evidence="2 3">YIM 48816</strain>
    </source>
</reference>
<dbReference type="SUPFAM" id="SSF52540">
    <property type="entry name" value="P-loop containing nucleoside triphosphate hydrolases"/>
    <property type="match status" value="1"/>
</dbReference>